<sequence>FKGWLEEHTTTEAKCKACGVIVKCGKTDLHKHSRTAKHEAAIKTFNATTSVAMLFHKVCAENDPVKIAEVKMAAFFAVHNVAFERVDHLIPLLKDISESKILDKVTLGRKKCTNIVKNILARVETKKLAQTLRETTFSILIDESTEVSSLKQICVLAQYVDPSSGKVKTELLELVQINAADGTAENVFSSLRECLEAKGIPLKNIIGFACDNASVMVGRHNSVMTHLMEVNENLIVIRCICHSAHLAASVATACLPRTLEEMLHNIINYVSGSAKRSAILQEIQELFQMETHKLLEPSNTRWLALINCVNRLLEQWVAVEHFFLAARVEDELIIEQLKSRLPFKDPLMREVEFLRADIALSYEGREQLPSLNQLAKRFGDKVNCEDLQLEWRQLPVTLSQTQKDVLRQLDIDVMWKRIEGIENFN</sequence>
<protein>
    <submittedName>
        <fullName evidence="1">Uncharacterized protein</fullName>
    </submittedName>
</protein>
<accession>A0AC60QUM3</accession>
<reference evidence="1 2" key="1">
    <citation type="journal article" date="2020" name="Cell">
        <title>Large-Scale Comparative Analyses of Tick Genomes Elucidate Their Genetic Diversity and Vector Capacities.</title>
        <authorList>
            <consortium name="Tick Genome and Microbiome Consortium (TIGMIC)"/>
            <person name="Jia N."/>
            <person name="Wang J."/>
            <person name="Shi W."/>
            <person name="Du L."/>
            <person name="Sun Y."/>
            <person name="Zhan W."/>
            <person name="Jiang J.F."/>
            <person name="Wang Q."/>
            <person name="Zhang B."/>
            <person name="Ji P."/>
            <person name="Bell-Sakyi L."/>
            <person name="Cui X.M."/>
            <person name="Yuan T.T."/>
            <person name="Jiang B.G."/>
            <person name="Yang W.F."/>
            <person name="Lam T.T."/>
            <person name="Chang Q.C."/>
            <person name="Ding S.J."/>
            <person name="Wang X.J."/>
            <person name="Zhu J.G."/>
            <person name="Ruan X.D."/>
            <person name="Zhao L."/>
            <person name="Wei J.T."/>
            <person name="Ye R.Z."/>
            <person name="Que T.C."/>
            <person name="Du C.H."/>
            <person name="Zhou Y.H."/>
            <person name="Cheng J.X."/>
            <person name="Dai P.F."/>
            <person name="Guo W.B."/>
            <person name="Han X.H."/>
            <person name="Huang E.J."/>
            <person name="Li L.F."/>
            <person name="Wei W."/>
            <person name="Gao Y.C."/>
            <person name="Liu J.Z."/>
            <person name="Shao H.Z."/>
            <person name="Wang X."/>
            <person name="Wang C.C."/>
            <person name="Yang T.C."/>
            <person name="Huo Q.B."/>
            <person name="Li W."/>
            <person name="Chen H.Y."/>
            <person name="Chen S.E."/>
            <person name="Zhou L.G."/>
            <person name="Ni X.B."/>
            <person name="Tian J.H."/>
            <person name="Sheng Y."/>
            <person name="Liu T."/>
            <person name="Pan Y.S."/>
            <person name="Xia L.Y."/>
            <person name="Li J."/>
            <person name="Zhao F."/>
            <person name="Cao W.C."/>
        </authorList>
    </citation>
    <scope>NUCLEOTIDE SEQUENCE [LARGE SCALE GENOMIC DNA]</scope>
    <source>
        <strain evidence="1">Iper-2018</strain>
    </source>
</reference>
<feature type="non-terminal residue" evidence="1">
    <location>
        <position position="425"/>
    </location>
</feature>
<organism evidence="1 2">
    <name type="scientific">Ixodes persulcatus</name>
    <name type="common">Taiga tick</name>
    <dbReference type="NCBI Taxonomy" id="34615"/>
    <lineage>
        <taxon>Eukaryota</taxon>
        <taxon>Metazoa</taxon>
        <taxon>Ecdysozoa</taxon>
        <taxon>Arthropoda</taxon>
        <taxon>Chelicerata</taxon>
        <taxon>Arachnida</taxon>
        <taxon>Acari</taxon>
        <taxon>Parasitiformes</taxon>
        <taxon>Ixodida</taxon>
        <taxon>Ixodoidea</taxon>
        <taxon>Ixodidae</taxon>
        <taxon>Ixodinae</taxon>
        <taxon>Ixodes</taxon>
    </lineage>
</organism>
<comment type="caution">
    <text evidence="1">The sequence shown here is derived from an EMBL/GenBank/DDBJ whole genome shotgun (WGS) entry which is preliminary data.</text>
</comment>
<keyword evidence="2" id="KW-1185">Reference proteome</keyword>
<evidence type="ECO:0000313" key="1">
    <source>
        <dbReference type="EMBL" id="KAG0441320.1"/>
    </source>
</evidence>
<gene>
    <name evidence="1" type="ORF">HPB47_015988</name>
</gene>
<proteinExistence type="predicted"/>
<dbReference type="Proteomes" id="UP000805193">
    <property type="component" value="Unassembled WGS sequence"/>
</dbReference>
<feature type="non-terminal residue" evidence="1">
    <location>
        <position position="1"/>
    </location>
</feature>
<name>A0AC60QUM3_IXOPE</name>
<dbReference type="EMBL" id="JABSTQ010004703">
    <property type="protein sequence ID" value="KAG0441320.1"/>
    <property type="molecule type" value="Genomic_DNA"/>
</dbReference>
<evidence type="ECO:0000313" key="2">
    <source>
        <dbReference type="Proteomes" id="UP000805193"/>
    </source>
</evidence>